<proteinExistence type="predicted"/>
<gene>
    <name evidence="1" type="ORF">I6G56_25055</name>
</gene>
<protein>
    <submittedName>
        <fullName evidence="1">Uncharacterized protein</fullName>
    </submittedName>
</protein>
<dbReference type="RefSeq" id="WP_006027729.1">
    <property type="nucleotide sequence ID" value="NZ_CP013382.1"/>
</dbReference>
<evidence type="ECO:0000313" key="1">
    <source>
        <dbReference type="EMBL" id="QPS47673.1"/>
    </source>
</evidence>
<name>A0A7T2U8Q5_9BURK</name>
<organism evidence="1 2">
    <name type="scientific">Burkholderia humptydooensis</name>
    <dbReference type="NCBI Taxonomy" id="430531"/>
    <lineage>
        <taxon>Bacteria</taxon>
        <taxon>Pseudomonadati</taxon>
        <taxon>Pseudomonadota</taxon>
        <taxon>Betaproteobacteria</taxon>
        <taxon>Burkholderiales</taxon>
        <taxon>Burkholderiaceae</taxon>
        <taxon>Burkholderia</taxon>
        <taxon>pseudomallei group</taxon>
    </lineage>
</organism>
<dbReference type="Proteomes" id="UP000594943">
    <property type="component" value="Chromosome 2"/>
</dbReference>
<reference evidence="1 2" key="1">
    <citation type="submission" date="2020-12" db="EMBL/GenBank/DDBJ databases">
        <title>FDA dAtabase for Regulatory Grade micrObial Sequences (FDA-ARGOS): Supporting development and validation of Infectious Disease Dx tests.</title>
        <authorList>
            <person name="Nelson B."/>
            <person name="Plummer A."/>
            <person name="Tallon L."/>
            <person name="Sadzewicz L."/>
            <person name="Zhao X."/>
            <person name="Boylan J."/>
            <person name="Ott S."/>
            <person name="Bowen H."/>
            <person name="Vavikolanu K."/>
            <person name="Mehta A."/>
            <person name="Aluvathingal J."/>
            <person name="Nadendla S."/>
            <person name="Myers T."/>
            <person name="Yan Y."/>
            <person name="Sichtig H."/>
        </authorList>
    </citation>
    <scope>NUCLEOTIDE SEQUENCE [LARGE SCALE GENOMIC DNA]</scope>
    <source>
        <strain evidence="1 2">FDAARGOS_899</strain>
    </source>
</reference>
<sequence length="67" mass="7552">MRAPSASSFFLGFVRSLVRPRRFAASRSDVIARCPFPKTECPPRLLSLPSIRTCAARTRDFISRKPV</sequence>
<evidence type="ECO:0000313" key="2">
    <source>
        <dbReference type="Proteomes" id="UP000594943"/>
    </source>
</evidence>
<dbReference type="AlphaFoldDB" id="A0A7T2U8Q5"/>
<accession>A0A7T2U8Q5</accession>
<dbReference type="EMBL" id="CP065687">
    <property type="protein sequence ID" value="QPS47673.1"/>
    <property type="molecule type" value="Genomic_DNA"/>
</dbReference>
<dbReference type="KEGG" id="bhg:I6G56_25055"/>